<keyword evidence="7" id="KW-0067">ATP-binding</keyword>
<dbReference type="SUPFAM" id="SSF69572">
    <property type="entry name" value="Activating enzymes of the ubiquitin-like proteins"/>
    <property type="match status" value="1"/>
</dbReference>
<reference evidence="9 10" key="1">
    <citation type="submission" date="2024-01" db="EMBL/GenBank/DDBJ databases">
        <title>Comparative genomics of Cryptococcus and Kwoniella reveals pathogenesis evolution and contrasting modes of karyotype evolution via chromosome fusion or intercentromeric recombination.</title>
        <authorList>
            <person name="Coelho M.A."/>
            <person name="David-Palma M."/>
            <person name="Shea T."/>
            <person name="Bowers K."/>
            <person name="McGinley-Smith S."/>
            <person name="Mohammad A.W."/>
            <person name="Gnirke A."/>
            <person name="Yurkov A.M."/>
            <person name="Nowrousian M."/>
            <person name="Sun S."/>
            <person name="Cuomo C.A."/>
            <person name="Heitman J."/>
        </authorList>
    </citation>
    <scope>NUCLEOTIDE SEQUENCE [LARGE SCALE GENOMIC DNA]</scope>
    <source>
        <strain evidence="9 10">CBS 6074</strain>
    </source>
</reference>
<dbReference type="Gene3D" id="3.40.50.720">
    <property type="entry name" value="NAD(P)-binding Rossmann-like Domain"/>
    <property type="match status" value="1"/>
</dbReference>
<feature type="domain" description="Rhodanese" evidence="8">
    <location>
        <begin position="324"/>
        <end position="416"/>
    </location>
</feature>
<evidence type="ECO:0000256" key="3">
    <source>
        <dbReference type="ARBA" id="ARBA00022694"/>
    </source>
</evidence>
<dbReference type="AlphaFoldDB" id="A0AAX4JR99"/>
<proteinExistence type="predicted"/>
<keyword evidence="2" id="KW-0808">Transferase</keyword>
<evidence type="ECO:0000256" key="6">
    <source>
        <dbReference type="ARBA" id="ARBA00022786"/>
    </source>
</evidence>
<dbReference type="InterPro" id="IPR036873">
    <property type="entry name" value="Rhodanese-like_dom_sf"/>
</dbReference>
<dbReference type="InterPro" id="IPR045886">
    <property type="entry name" value="ThiF/MoeB/HesA"/>
</dbReference>
<dbReference type="CDD" id="cd00757">
    <property type="entry name" value="ThiF_MoeB_HesA_family"/>
    <property type="match status" value="1"/>
</dbReference>
<evidence type="ECO:0000259" key="8">
    <source>
        <dbReference type="PROSITE" id="PS50206"/>
    </source>
</evidence>
<dbReference type="SMART" id="SM00450">
    <property type="entry name" value="RHOD"/>
    <property type="match status" value="1"/>
</dbReference>
<dbReference type="Proteomes" id="UP001355207">
    <property type="component" value="Chromosome 2"/>
</dbReference>
<evidence type="ECO:0000256" key="1">
    <source>
        <dbReference type="ARBA" id="ARBA00004514"/>
    </source>
</evidence>
<sequence>MDQPNEGSTSTLPLVEEVPLSLDEYVRYGRQMIMPGFGLPAQLKLKNAKVAVVGAGGLGCPTLQYLAASGVGTIGIFDHDHVSLSNLHRQVLHTTDRVGMNKAESACITLSANNPSVNLIAHPVPISPSTAISLLKPYTLLVDCTDRPLTRYLLSDASVRLGIPLVSGAAISSAGQWAVYGGSTKAGKRRACYRCIWPSVLPGSGGKCEEEGVWGVVTGLVGTGMASEVIKLIIGKEDPEPLLHLHHLCSNPLIRTIRMKGPSPKCIACGPNATITNDLDVYGYESFCSAAMGPDVNEDSGLVDGSEGERIDVKELASLLKSTSGSHVTLIDTRPPVEYGICSLPGSTNIPLPTILKDPSSIPSTQETIFLCRRGNDSQLAADALRKISKDNTKIRIRDVKGGLRAWSRDIDTEFPVY</sequence>
<dbReference type="GO" id="GO:0032447">
    <property type="term" value="P:protein urmylation"/>
    <property type="evidence" value="ECO:0007669"/>
    <property type="project" value="TreeGrafter"/>
</dbReference>
<dbReference type="GeneID" id="91092648"/>
<dbReference type="GO" id="GO:0042292">
    <property type="term" value="F:URM1 activating enzyme activity"/>
    <property type="evidence" value="ECO:0007669"/>
    <property type="project" value="TreeGrafter"/>
</dbReference>
<name>A0AAX4JR99_9TREE</name>
<dbReference type="InterPro" id="IPR035985">
    <property type="entry name" value="Ubiquitin-activating_enz"/>
</dbReference>
<evidence type="ECO:0000313" key="10">
    <source>
        <dbReference type="Proteomes" id="UP001355207"/>
    </source>
</evidence>
<comment type="subcellular location">
    <subcellularLocation>
        <location evidence="1">Cytoplasm</location>
        <location evidence="1">Cytosol</location>
    </subcellularLocation>
</comment>
<organism evidence="9 10">
    <name type="scientific">Kwoniella dendrophila CBS 6074</name>
    <dbReference type="NCBI Taxonomy" id="1295534"/>
    <lineage>
        <taxon>Eukaryota</taxon>
        <taxon>Fungi</taxon>
        <taxon>Dikarya</taxon>
        <taxon>Basidiomycota</taxon>
        <taxon>Agaricomycotina</taxon>
        <taxon>Tremellomycetes</taxon>
        <taxon>Tremellales</taxon>
        <taxon>Cryptococcaceae</taxon>
        <taxon>Kwoniella</taxon>
    </lineage>
</organism>
<keyword evidence="3" id="KW-0819">tRNA processing</keyword>
<keyword evidence="10" id="KW-1185">Reference proteome</keyword>
<gene>
    <name evidence="9" type="ORF">L201_001976</name>
</gene>
<keyword evidence="4" id="KW-0548">Nucleotidyltransferase</keyword>
<evidence type="ECO:0000313" key="9">
    <source>
        <dbReference type="EMBL" id="WWC87090.1"/>
    </source>
</evidence>
<dbReference type="PANTHER" id="PTHR10953:SF102">
    <property type="entry name" value="ADENYLYLTRANSFERASE AND SULFURTRANSFERASE MOCS3"/>
    <property type="match status" value="1"/>
</dbReference>
<dbReference type="GO" id="GO:0005524">
    <property type="term" value="F:ATP binding"/>
    <property type="evidence" value="ECO:0007669"/>
    <property type="project" value="UniProtKB-KW"/>
</dbReference>
<dbReference type="GO" id="GO:0002143">
    <property type="term" value="P:tRNA wobble position uridine thiolation"/>
    <property type="evidence" value="ECO:0007669"/>
    <property type="project" value="TreeGrafter"/>
</dbReference>
<accession>A0AAX4JR99</accession>
<protein>
    <recommendedName>
        <fullName evidence="8">Rhodanese domain-containing protein</fullName>
    </recommendedName>
</protein>
<dbReference type="Gene3D" id="3.40.250.10">
    <property type="entry name" value="Rhodanese-like domain"/>
    <property type="match status" value="1"/>
</dbReference>
<evidence type="ECO:0000256" key="2">
    <source>
        <dbReference type="ARBA" id="ARBA00022679"/>
    </source>
</evidence>
<dbReference type="GO" id="GO:0004792">
    <property type="term" value="F:thiosulfate-cyanide sulfurtransferase activity"/>
    <property type="evidence" value="ECO:0007669"/>
    <property type="project" value="TreeGrafter"/>
</dbReference>
<dbReference type="FunFam" id="3.40.50.720:FF:000033">
    <property type="entry name" value="Adenylyltransferase and sulfurtransferase MOCS3"/>
    <property type="match status" value="1"/>
</dbReference>
<evidence type="ECO:0000256" key="5">
    <source>
        <dbReference type="ARBA" id="ARBA00022741"/>
    </source>
</evidence>
<dbReference type="Pfam" id="PF00899">
    <property type="entry name" value="ThiF"/>
    <property type="match status" value="1"/>
</dbReference>
<dbReference type="EMBL" id="CP144099">
    <property type="protein sequence ID" value="WWC87090.1"/>
    <property type="molecule type" value="Genomic_DNA"/>
</dbReference>
<dbReference type="PANTHER" id="PTHR10953">
    <property type="entry name" value="UBIQUITIN-ACTIVATING ENZYME E1"/>
    <property type="match status" value="1"/>
</dbReference>
<evidence type="ECO:0000256" key="7">
    <source>
        <dbReference type="ARBA" id="ARBA00022840"/>
    </source>
</evidence>
<evidence type="ECO:0000256" key="4">
    <source>
        <dbReference type="ARBA" id="ARBA00022695"/>
    </source>
</evidence>
<dbReference type="RefSeq" id="XP_066073853.1">
    <property type="nucleotide sequence ID" value="XM_066217756.1"/>
</dbReference>
<dbReference type="GO" id="GO:0005829">
    <property type="term" value="C:cytosol"/>
    <property type="evidence" value="ECO:0007669"/>
    <property type="project" value="UniProtKB-SubCell"/>
</dbReference>
<dbReference type="PROSITE" id="PS50206">
    <property type="entry name" value="RHODANESE_3"/>
    <property type="match status" value="1"/>
</dbReference>
<dbReference type="InterPro" id="IPR000594">
    <property type="entry name" value="ThiF_NAD_FAD-bd"/>
</dbReference>
<dbReference type="GO" id="GO:0016779">
    <property type="term" value="F:nucleotidyltransferase activity"/>
    <property type="evidence" value="ECO:0007669"/>
    <property type="project" value="UniProtKB-KW"/>
</dbReference>
<dbReference type="InterPro" id="IPR001763">
    <property type="entry name" value="Rhodanese-like_dom"/>
</dbReference>
<dbReference type="Pfam" id="PF00581">
    <property type="entry name" value="Rhodanese"/>
    <property type="match status" value="1"/>
</dbReference>
<keyword evidence="5" id="KW-0547">Nucleotide-binding</keyword>
<keyword evidence="6" id="KW-0833">Ubl conjugation pathway</keyword>